<name>A0A1H4B2E7_9FLAO</name>
<keyword evidence="2" id="KW-1185">Reference proteome</keyword>
<dbReference type="AlphaFoldDB" id="A0A1H4B2E7"/>
<sequence length="31" mass="3540">MIFSHSNVELSESVASYLTKENGCLYVFKNE</sequence>
<protein>
    <submittedName>
        <fullName evidence="1">Uncharacterized protein</fullName>
    </submittedName>
</protein>
<gene>
    <name evidence="1" type="ORF">SAMN05443667_104159</name>
</gene>
<evidence type="ECO:0000313" key="2">
    <source>
        <dbReference type="Proteomes" id="UP000198951"/>
    </source>
</evidence>
<evidence type="ECO:0000313" key="1">
    <source>
        <dbReference type="EMBL" id="SEA42323.1"/>
    </source>
</evidence>
<dbReference type="EMBL" id="FNRD01000004">
    <property type="protein sequence ID" value="SEA42323.1"/>
    <property type="molecule type" value="Genomic_DNA"/>
</dbReference>
<reference evidence="2" key="1">
    <citation type="submission" date="2016-10" db="EMBL/GenBank/DDBJ databases">
        <authorList>
            <person name="Varghese N."/>
            <person name="Submissions S."/>
        </authorList>
    </citation>
    <scope>NUCLEOTIDE SEQUENCE [LARGE SCALE GENOMIC DNA]</scope>
    <source>
        <strain evidence="2">DSM 22376</strain>
    </source>
</reference>
<dbReference type="STRING" id="150146.SAMN05443667_104159"/>
<proteinExistence type="predicted"/>
<organism evidence="1 2">
    <name type="scientific">Flavobacterium gillisiae</name>
    <dbReference type="NCBI Taxonomy" id="150146"/>
    <lineage>
        <taxon>Bacteria</taxon>
        <taxon>Pseudomonadati</taxon>
        <taxon>Bacteroidota</taxon>
        <taxon>Flavobacteriia</taxon>
        <taxon>Flavobacteriales</taxon>
        <taxon>Flavobacteriaceae</taxon>
        <taxon>Flavobacterium</taxon>
    </lineage>
</organism>
<accession>A0A1H4B2E7</accession>
<dbReference type="Proteomes" id="UP000198951">
    <property type="component" value="Unassembled WGS sequence"/>
</dbReference>